<evidence type="ECO:0000313" key="4">
    <source>
        <dbReference type="EMBL" id="MCH8617282.1"/>
    </source>
</evidence>
<keyword evidence="2 4" id="KW-0378">Hydrolase</keyword>
<dbReference type="Pfam" id="PF01738">
    <property type="entry name" value="DLH"/>
    <property type="match status" value="1"/>
</dbReference>
<feature type="domain" description="Dienelactone hydrolase" evidence="3">
    <location>
        <begin position="78"/>
        <end position="204"/>
    </location>
</feature>
<dbReference type="Proteomes" id="UP001203058">
    <property type="component" value="Unassembled WGS sequence"/>
</dbReference>
<name>A0ABS9VRR6_9SPHN</name>
<dbReference type="RefSeq" id="WP_241448146.1">
    <property type="nucleotide sequence ID" value="NZ_JAKZHW010000002.1"/>
</dbReference>
<dbReference type="SUPFAM" id="SSF53474">
    <property type="entry name" value="alpha/beta-Hydrolases"/>
    <property type="match status" value="1"/>
</dbReference>
<organism evidence="4 5">
    <name type="scientific">Sphingomonas telluris</name>
    <dbReference type="NCBI Taxonomy" id="2907998"/>
    <lineage>
        <taxon>Bacteria</taxon>
        <taxon>Pseudomonadati</taxon>
        <taxon>Pseudomonadota</taxon>
        <taxon>Alphaproteobacteria</taxon>
        <taxon>Sphingomonadales</taxon>
        <taxon>Sphingomonadaceae</taxon>
        <taxon>Sphingomonas</taxon>
    </lineage>
</organism>
<evidence type="ECO:0000256" key="2">
    <source>
        <dbReference type="ARBA" id="ARBA00022801"/>
    </source>
</evidence>
<keyword evidence="5" id="KW-1185">Reference proteome</keyword>
<reference evidence="4 5" key="1">
    <citation type="submission" date="2022-03" db="EMBL/GenBank/DDBJ databases">
        <authorList>
            <person name="Jo J.-H."/>
            <person name="Im W.-T."/>
        </authorList>
    </citation>
    <scope>NUCLEOTIDE SEQUENCE [LARGE SCALE GENOMIC DNA]</scope>
    <source>
        <strain evidence="4 5">SM33</strain>
    </source>
</reference>
<dbReference type="Gene3D" id="3.40.50.1820">
    <property type="entry name" value="alpha/beta hydrolase"/>
    <property type="match status" value="1"/>
</dbReference>
<comment type="caution">
    <text evidence="4">The sequence shown here is derived from an EMBL/GenBank/DDBJ whole genome shotgun (WGS) entry which is preliminary data.</text>
</comment>
<accession>A0ABS9VRR6</accession>
<gene>
    <name evidence="4" type="ORF">LZ016_14385</name>
</gene>
<dbReference type="InterPro" id="IPR029058">
    <property type="entry name" value="AB_hydrolase_fold"/>
</dbReference>
<protein>
    <submittedName>
        <fullName evidence="4">Dienelactone hydrolase family protein</fullName>
    </submittedName>
</protein>
<sequence>MAAILTVTPAASLAANHPSVQRVTRNAFAYVPTSAASPAPLVVLLHGLGGDARSFLSQFKRDADDRGIILLSVQSSADTWPKRPPNDSEADVANIKAAVAQISAKAAVDPRRTTVMGFSDGASYALTVGLAFSDLFPRIVAFSPGYGIGPPLLDTKQRIFIAHARHDPILPASNTKQMAEALERAGYAPEIHWFNGGHAIDRDMKKAAFDFATAP</sequence>
<dbReference type="InterPro" id="IPR050955">
    <property type="entry name" value="Plant_Biomass_Hydrol_Est"/>
</dbReference>
<evidence type="ECO:0000313" key="5">
    <source>
        <dbReference type="Proteomes" id="UP001203058"/>
    </source>
</evidence>
<dbReference type="PANTHER" id="PTHR43037">
    <property type="entry name" value="UNNAMED PRODUCT-RELATED"/>
    <property type="match status" value="1"/>
</dbReference>
<proteinExistence type="predicted"/>
<dbReference type="EMBL" id="JAKZHW010000002">
    <property type="protein sequence ID" value="MCH8617282.1"/>
    <property type="molecule type" value="Genomic_DNA"/>
</dbReference>
<dbReference type="PANTHER" id="PTHR43037:SF5">
    <property type="entry name" value="FERULOYL ESTERASE"/>
    <property type="match status" value="1"/>
</dbReference>
<keyword evidence="1" id="KW-0732">Signal</keyword>
<dbReference type="InterPro" id="IPR002925">
    <property type="entry name" value="Dienelactn_hydro"/>
</dbReference>
<evidence type="ECO:0000256" key="1">
    <source>
        <dbReference type="ARBA" id="ARBA00022729"/>
    </source>
</evidence>
<dbReference type="GO" id="GO:0016787">
    <property type="term" value="F:hydrolase activity"/>
    <property type="evidence" value="ECO:0007669"/>
    <property type="project" value="UniProtKB-KW"/>
</dbReference>
<evidence type="ECO:0000259" key="3">
    <source>
        <dbReference type="Pfam" id="PF01738"/>
    </source>
</evidence>